<dbReference type="GO" id="GO:0005737">
    <property type="term" value="C:cytoplasm"/>
    <property type="evidence" value="ECO:0007669"/>
    <property type="project" value="TreeGrafter"/>
</dbReference>
<gene>
    <name evidence="7" type="ORF">FD04_GL001109</name>
</gene>
<keyword evidence="4 5" id="KW-0479">Metal-binding</keyword>
<sequence>MIERFEQFAPKSIAEPKDPVGLQLGSLDADVNKVLVTLDVRPEVVEEAISVGADLIFAHHPMMFHPARNLDLSDPQNQMYANLLQHHITVYAAHTNLDSAEGGMNDWLAEALGLTQTTGLVAGVREPTYLLSVHVQSIYADAVRLAMVGAGAGEMTRYSGASFEWNGTTWYTPLQGADPDLGPVGERNRVEELSVSAWVPASKLSAVTAAVNEVYPGGHPALEVTPLANTGHQFAMGRIGELPESMSVMAFAKHCKTVFGVDGLRVIAKDLDQQVKKVAVLGGDGGKFFKLAQQKGADVYVTGDVYYHTGHDMIAAGLPVIDPGHHIESICKPKLTTLFNQWQTQYQWPIEVVASTLNTDPFTFI</sequence>
<evidence type="ECO:0000256" key="1">
    <source>
        <dbReference type="ARBA" id="ARBA00006964"/>
    </source>
</evidence>
<dbReference type="Proteomes" id="UP000051160">
    <property type="component" value="Unassembled WGS sequence"/>
</dbReference>
<dbReference type="InterPro" id="IPR036069">
    <property type="entry name" value="DUF34/NIF3_sf"/>
</dbReference>
<dbReference type="PANTHER" id="PTHR13799:SF14">
    <property type="entry name" value="GTP CYCLOHYDROLASE 1 TYPE 2 HOMOLOG"/>
    <property type="match status" value="1"/>
</dbReference>
<reference evidence="7 8" key="1">
    <citation type="journal article" date="2015" name="Genome Announc.">
        <title>Expanding the biotechnology potential of lactobacilli through comparative genomics of 213 strains and associated genera.</title>
        <authorList>
            <person name="Sun Z."/>
            <person name="Harris H.M."/>
            <person name="McCann A."/>
            <person name="Guo C."/>
            <person name="Argimon S."/>
            <person name="Zhang W."/>
            <person name="Yang X."/>
            <person name="Jeffery I.B."/>
            <person name="Cooney J.C."/>
            <person name="Kagawa T.F."/>
            <person name="Liu W."/>
            <person name="Song Y."/>
            <person name="Salvetti E."/>
            <person name="Wrobel A."/>
            <person name="Rasinkangas P."/>
            <person name="Parkhill J."/>
            <person name="Rea M.C."/>
            <person name="O'Sullivan O."/>
            <person name="Ritari J."/>
            <person name="Douillard F.P."/>
            <person name="Paul Ross R."/>
            <person name="Yang R."/>
            <person name="Briner A.E."/>
            <person name="Felis G.E."/>
            <person name="de Vos W.M."/>
            <person name="Barrangou R."/>
            <person name="Klaenhammer T.R."/>
            <person name="Caufield P.W."/>
            <person name="Cui Y."/>
            <person name="Zhang H."/>
            <person name="O'Toole P.W."/>
        </authorList>
    </citation>
    <scope>NUCLEOTIDE SEQUENCE [LARGE SCALE GENOMIC DNA]</scope>
    <source>
        <strain evidence="7 8">DSM 19909</strain>
    </source>
</reference>
<evidence type="ECO:0000313" key="8">
    <source>
        <dbReference type="Proteomes" id="UP000051160"/>
    </source>
</evidence>
<feature type="binding site" evidence="6">
    <location>
        <position position="328"/>
    </location>
    <ligand>
        <name>a divalent metal cation</name>
        <dbReference type="ChEBI" id="CHEBI:60240"/>
        <label>1</label>
    </ligand>
</feature>
<feature type="binding site" evidence="6">
    <location>
        <position position="59"/>
    </location>
    <ligand>
        <name>a divalent metal cation</name>
        <dbReference type="ChEBI" id="CHEBI:60240"/>
        <label>1</label>
    </ligand>
</feature>
<evidence type="ECO:0000256" key="4">
    <source>
        <dbReference type="ARBA" id="ARBA00022723"/>
    </source>
</evidence>
<dbReference type="NCBIfam" id="TIGR00486">
    <property type="entry name" value="YbgI_SA1388"/>
    <property type="match status" value="1"/>
</dbReference>
<comment type="caution">
    <text evidence="7">The sequence shown here is derived from an EMBL/GenBank/DDBJ whole genome shotgun (WGS) entry which is preliminary data.</text>
</comment>
<evidence type="ECO:0000256" key="6">
    <source>
        <dbReference type="PIRSR" id="PIRSR602678-1"/>
    </source>
</evidence>
<dbReference type="STRING" id="1423776.FD04_GL001109"/>
<dbReference type="AlphaFoldDB" id="A0A0R1LWY2"/>
<evidence type="ECO:0000256" key="3">
    <source>
        <dbReference type="ARBA" id="ARBA00022112"/>
    </source>
</evidence>
<dbReference type="Pfam" id="PF01784">
    <property type="entry name" value="DUF34_NIF3"/>
    <property type="match status" value="1"/>
</dbReference>
<dbReference type="InterPro" id="IPR002678">
    <property type="entry name" value="DUF34/NIF3"/>
</dbReference>
<keyword evidence="8" id="KW-1185">Reference proteome</keyword>
<dbReference type="PIRSF" id="PIRSF037489">
    <property type="entry name" value="UCP037489_NIF3_YqfO"/>
    <property type="match status" value="1"/>
</dbReference>
<dbReference type="EMBL" id="AZEE01000028">
    <property type="protein sequence ID" value="KRK98131.1"/>
    <property type="molecule type" value="Genomic_DNA"/>
</dbReference>
<dbReference type="InterPro" id="IPR017221">
    <property type="entry name" value="DUF34/NIF3_bac"/>
</dbReference>
<feature type="binding site" evidence="6">
    <location>
        <position position="60"/>
    </location>
    <ligand>
        <name>a divalent metal cation</name>
        <dbReference type="ChEBI" id="CHEBI:60240"/>
        <label>1</label>
    </ligand>
</feature>
<accession>A0A0R1LWY2</accession>
<evidence type="ECO:0000256" key="5">
    <source>
        <dbReference type="PIRNR" id="PIRNR037489"/>
    </source>
</evidence>
<feature type="binding site" evidence="6">
    <location>
        <position position="98"/>
    </location>
    <ligand>
        <name>a divalent metal cation</name>
        <dbReference type="ChEBI" id="CHEBI:60240"/>
        <label>1</label>
    </ligand>
</feature>
<dbReference type="Gene3D" id="3.40.1390.30">
    <property type="entry name" value="NIF3 (NGG1p interacting factor 3)-like"/>
    <property type="match status" value="2"/>
</dbReference>
<proteinExistence type="inferred from homology"/>
<feature type="binding site" evidence="6">
    <location>
        <position position="325"/>
    </location>
    <ligand>
        <name>a divalent metal cation</name>
        <dbReference type="ChEBI" id="CHEBI:60240"/>
        <label>1</label>
    </ligand>
</feature>
<dbReference type="SUPFAM" id="SSF102705">
    <property type="entry name" value="NIF3 (NGG1p interacting factor 3)-like"/>
    <property type="match status" value="1"/>
</dbReference>
<dbReference type="PATRIC" id="fig|1423776.4.peg.1120"/>
<comment type="similarity">
    <text evidence="1 5">Belongs to the GTP cyclohydrolase I type 2/NIF3 family.</text>
</comment>
<dbReference type="GO" id="GO:0046872">
    <property type="term" value="F:metal ion binding"/>
    <property type="evidence" value="ECO:0007669"/>
    <property type="project" value="UniProtKB-UniRule"/>
</dbReference>
<dbReference type="FunFam" id="3.40.1390.30:FF:000001">
    <property type="entry name" value="GTP cyclohydrolase 1 type 2"/>
    <property type="match status" value="1"/>
</dbReference>
<evidence type="ECO:0000256" key="2">
    <source>
        <dbReference type="ARBA" id="ARBA00011643"/>
    </source>
</evidence>
<protein>
    <recommendedName>
        <fullName evidence="3 5">GTP cyclohydrolase 1 type 2 homolog</fullName>
    </recommendedName>
</protein>
<organism evidence="7 8">
    <name type="scientific">Secundilactobacillus odoratitofui DSM 19909 = JCM 15043</name>
    <dbReference type="NCBI Taxonomy" id="1423776"/>
    <lineage>
        <taxon>Bacteria</taxon>
        <taxon>Bacillati</taxon>
        <taxon>Bacillota</taxon>
        <taxon>Bacilli</taxon>
        <taxon>Lactobacillales</taxon>
        <taxon>Lactobacillaceae</taxon>
        <taxon>Secundilactobacillus</taxon>
    </lineage>
</organism>
<comment type="subunit">
    <text evidence="2">Homohexamer.</text>
</comment>
<evidence type="ECO:0000313" key="7">
    <source>
        <dbReference type="EMBL" id="KRK98131.1"/>
    </source>
</evidence>
<name>A0A0R1LWY2_9LACO</name>
<dbReference type="PANTHER" id="PTHR13799">
    <property type="entry name" value="NGG1 INTERACTING FACTOR 3"/>
    <property type="match status" value="1"/>
</dbReference>